<accession>A0ABT3LB05</accession>
<dbReference type="Proteomes" id="UP001526426">
    <property type="component" value="Unassembled WGS sequence"/>
</dbReference>
<dbReference type="RefSeq" id="WP_265266615.1">
    <property type="nucleotide sequence ID" value="NZ_JAIHOM010000162.1"/>
</dbReference>
<dbReference type="CDD" id="cd03802">
    <property type="entry name" value="GT4_AviGT4-like"/>
    <property type="match status" value="1"/>
</dbReference>
<dbReference type="SUPFAM" id="SSF53756">
    <property type="entry name" value="UDP-Glycosyltransferase/glycogen phosphorylase"/>
    <property type="match status" value="1"/>
</dbReference>
<dbReference type="Pfam" id="PF00534">
    <property type="entry name" value="Glycos_transf_1"/>
    <property type="match status" value="1"/>
</dbReference>
<protein>
    <submittedName>
        <fullName evidence="2">Glycosyltransferase family 4 protein</fullName>
    </submittedName>
</protein>
<feature type="domain" description="Glycosyl transferase family 1" evidence="1">
    <location>
        <begin position="188"/>
        <end position="330"/>
    </location>
</feature>
<evidence type="ECO:0000313" key="3">
    <source>
        <dbReference type="Proteomes" id="UP001526426"/>
    </source>
</evidence>
<evidence type="ECO:0000259" key="1">
    <source>
        <dbReference type="Pfam" id="PF00534"/>
    </source>
</evidence>
<dbReference type="EMBL" id="JAIHOM010000162">
    <property type="protein sequence ID" value="MCW6038692.1"/>
    <property type="molecule type" value="Genomic_DNA"/>
</dbReference>
<organism evidence="2 3">
    <name type="scientific">Spirulina subsalsa FACHB-351</name>
    <dbReference type="NCBI Taxonomy" id="234711"/>
    <lineage>
        <taxon>Bacteria</taxon>
        <taxon>Bacillati</taxon>
        <taxon>Cyanobacteriota</taxon>
        <taxon>Cyanophyceae</taxon>
        <taxon>Spirulinales</taxon>
        <taxon>Spirulinaceae</taxon>
        <taxon>Spirulina</taxon>
    </lineage>
</organism>
<name>A0ABT3LB05_9CYAN</name>
<proteinExistence type="predicted"/>
<evidence type="ECO:0000313" key="2">
    <source>
        <dbReference type="EMBL" id="MCW6038692.1"/>
    </source>
</evidence>
<keyword evidence="3" id="KW-1185">Reference proteome</keyword>
<gene>
    <name evidence="2" type="ORF">K4A83_20805</name>
</gene>
<dbReference type="Gene3D" id="3.40.50.2000">
    <property type="entry name" value="Glycogen Phosphorylase B"/>
    <property type="match status" value="2"/>
</dbReference>
<comment type="caution">
    <text evidence="2">The sequence shown here is derived from an EMBL/GenBank/DDBJ whole genome shotgun (WGS) entry which is preliminary data.</text>
</comment>
<reference evidence="2 3" key="1">
    <citation type="submission" date="2021-08" db="EMBL/GenBank/DDBJ databases">
        <title>Draft genome sequence of Spirulina subsalsa with high tolerance to salinity and hype-accumulation of phycocyanin.</title>
        <authorList>
            <person name="Pei H."/>
            <person name="Jiang L."/>
        </authorList>
    </citation>
    <scope>NUCLEOTIDE SEQUENCE [LARGE SCALE GENOMIC DNA]</scope>
    <source>
        <strain evidence="2 3">FACHB-351</strain>
    </source>
</reference>
<sequence length="350" mass="39234">MKLLFISSPVSSLKSGRLGGVAVNLQTIAREMLSRHHEVEIVAPLDSRLEGLKVTEIPGALQGLVPHPTYDDPVILPDNAVLANMWDYARQVQGDYDLILDFGYEWLPLYLSPFFQRPVLHYICIASWTAMMDRAIARVADLCPGTLGAHTQTQANTYPCPEAFRILGGGIDLTKYEFYDKPGDSFAWAGRISPEKGLEDAIAATHTLGVPLKVFGYLQDSEYWHKLQAQYPQADLEYRGFLSTQDFQRELRQCRALLMTHKWIEALGRVVLEALACGVPVIAYNRGGPSELVVDGESGWLVEPDSVEGLIQGIRQIEQIERAVCRKEAEERYSMAAFGDRLEQWFSTVQ</sequence>
<dbReference type="PANTHER" id="PTHR12526:SF638">
    <property type="entry name" value="SPORE COAT PROTEIN SA"/>
    <property type="match status" value="1"/>
</dbReference>
<dbReference type="InterPro" id="IPR001296">
    <property type="entry name" value="Glyco_trans_1"/>
</dbReference>
<dbReference type="PANTHER" id="PTHR12526">
    <property type="entry name" value="GLYCOSYLTRANSFERASE"/>
    <property type="match status" value="1"/>
</dbReference>